<evidence type="ECO:0000313" key="2">
    <source>
        <dbReference type="EMBL" id="KAL0565034.1"/>
    </source>
</evidence>
<sequence>MSLILKVFSARSPARKRRSSVPFDPAKYWNRPGLMDAFMNKDRDSPDPPSSPMTLSDIIPTPPSEPIPVPSFTLRTPATFDRRSHTSSSISPPSSIESTRIPQSHDTPTHLPSLNLSPSIPDDLSSNRYVRRMSLPGSYLQYPASVSHYKRPEKPGPAHAQQETGIEAEKTVAPVKKSASDPSVASSSIRVIRSPTFANSEDHDQIRSIEDESTTNGKARKRKAPRTKATKTEGEQQNGDVEPKLKRQRKRKTPALKEEPTV</sequence>
<keyword evidence="3" id="KW-1185">Reference proteome</keyword>
<dbReference type="EMBL" id="JBAHYK010002453">
    <property type="protein sequence ID" value="KAL0565034.1"/>
    <property type="molecule type" value="Genomic_DNA"/>
</dbReference>
<accession>A0ABR3EQ72</accession>
<protein>
    <submittedName>
        <fullName evidence="2">Uncharacterized protein</fullName>
    </submittedName>
</protein>
<reference evidence="2 3" key="1">
    <citation type="submission" date="2024-02" db="EMBL/GenBank/DDBJ databases">
        <title>A draft genome for the cacao thread blight pathogen Marasmius crinis-equi.</title>
        <authorList>
            <person name="Cohen S.P."/>
            <person name="Baruah I.K."/>
            <person name="Amoako-Attah I."/>
            <person name="Bukari Y."/>
            <person name="Meinhardt L.W."/>
            <person name="Bailey B.A."/>
        </authorList>
    </citation>
    <scope>NUCLEOTIDE SEQUENCE [LARGE SCALE GENOMIC DNA]</scope>
    <source>
        <strain evidence="2 3">GH-76</strain>
    </source>
</reference>
<name>A0ABR3EQ72_9AGAR</name>
<proteinExistence type="predicted"/>
<feature type="compositionally biased region" description="Polar residues" evidence="1">
    <location>
        <begin position="104"/>
        <end position="125"/>
    </location>
</feature>
<organism evidence="2 3">
    <name type="scientific">Marasmius crinis-equi</name>
    <dbReference type="NCBI Taxonomy" id="585013"/>
    <lineage>
        <taxon>Eukaryota</taxon>
        <taxon>Fungi</taxon>
        <taxon>Dikarya</taxon>
        <taxon>Basidiomycota</taxon>
        <taxon>Agaricomycotina</taxon>
        <taxon>Agaricomycetes</taxon>
        <taxon>Agaricomycetidae</taxon>
        <taxon>Agaricales</taxon>
        <taxon>Marasmiineae</taxon>
        <taxon>Marasmiaceae</taxon>
        <taxon>Marasmius</taxon>
    </lineage>
</organism>
<feature type="compositionally biased region" description="Pro residues" evidence="1">
    <location>
        <begin position="60"/>
        <end position="69"/>
    </location>
</feature>
<feature type="region of interest" description="Disordered" evidence="1">
    <location>
        <begin position="148"/>
        <end position="262"/>
    </location>
</feature>
<feature type="compositionally biased region" description="Basic residues" evidence="1">
    <location>
        <begin position="218"/>
        <end position="229"/>
    </location>
</feature>
<feature type="region of interest" description="Disordered" evidence="1">
    <location>
        <begin position="35"/>
        <end position="125"/>
    </location>
</feature>
<comment type="caution">
    <text evidence="2">The sequence shown here is derived from an EMBL/GenBank/DDBJ whole genome shotgun (WGS) entry which is preliminary data.</text>
</comment>
<evidence type="ECO:0000256" key="1">
    <source>
        <dbReference type="SAM" id="MobiDB-lite"/>
    </source>
</evidence>
<feature type="compositionally biased region" description="Basic and acidic residues" evidence="1">
    <location>
        <begin position="200"/>
        <end position="210"/>
    </location>
</feature>
<dbReference type="Proteomes" id="UP001465976">
    <property type="component" value="Unassembled WGS sequence"/>
</dbReference>
<gene>
    <name evidence="2" type="ORF">V5O48_016998</name>
</gene>
<feature type="compositionally biased region" description="Low complexity" evidence="1">
    <location>
        <begin position="175"/>
        <end position="195"/>
    </location>
</feature>
<evidence type="ECO:0000313" key="3">
    <source>
        <dbReference type="Proteomes" id="UP001465976"/>
    </source>
</evidence>
<feature type="compositionally biased region" description="Low complexity" evidence="1">
    <location>
        <begin position="86"/>
        <end position="102"/>
    </location>
</feature>